<dbReference type="EMBL" id="PIYS01000012">
    <property type="protein sequence ID" value="PKF71594.1"/>
    <property type="molecule type" value="Genomic_DNA"/>
</dbReference>
<name>A0A2I0CR41_9PSED</name>
<reference evidence="2" key="5">
    <citation type="submission" date="2024-05" db="EMBL/GenBank/DDBJ databases">
        <authorList>
            <person name="Sun Q."/>
            <person name="Sedlacek I."/>
        </authorList>
    </citation>
    <scope>NUCLEOTIDE SEQUENCE</scope>
    <source>
        <strain evidence="2">CCM 8778</strain>
    </source>
</reference>
<dbReference type="PANTHER" id="PTHR33525:SF6">
    <property type="entry name" value="HDOD DOMAIN-CONTAINING PROTEIN"/>
    <property type="match status" value="1"/>
</dbReference>
<evidence type="ECO:0000313" key="3">
    <source>
        <dbReference type="EMBL" id="PKF71594.1"/>
    </source>
</evidence>
<dbReference type="InterPro" id="IPR013976">
    <property type="entry name" value="HDOD"/>
</dbReference>
<accession>A0A2I0CR41</accession>
<dbReference type="PANTHER" id="PTHR33525">
    <property type="match status" value="1"/>
</dbReference>
<gene>
    <name evidence="3" type="ORF">CW360_07660</name>
    <name evidence="2" type="ORF">GCM10007363_29540</name>
</gene>
<dbReference type="RefSeq" id="WP_093986237.1">
    <property type="nucleotide sequence ID" value="NZ_BMDE01000011.1"/>
</dbReference>
<evidence type="ECO:0000259" key="1">
    <source>
        <dbReference type="PROSITE" id="PS51833"/>
    </source>
</evidence>
<dbReference type="Gene3D" id="1.10.3210.10">
    <property type="entry name" value="Hypothetical protein af1432"/>
    <property type="match status" value="1"/>
</dbReference>
<dbReference type="InterPro" id="IPR052340">
    <property type="entry name" value="RNase_Y/CdgJ"/>
</dbReference>
<reference evidence="4" key="3">
    <citation type="submission" date="2017-12" db="EMBL/GenBank/DDBJ databases">
        <authorList>
            <person name="Yu X.-Y."/>
        </authorList>
    </citation>
    <scope>NUCLEOTIDE SEQUENCE [LARGE SCALE GENOMIC DNA]</scope>
    <source>
        <strain evidence="4">ZYSR67-Z</strain>
    </source>
</reference>
<sequence length="274" mass="29589">MELNSLFDQLHSLPTIPKVAQDLILQFDDPNANLDNVARNIALDPVIAAKVLRLANSARFRGAREAASVEDATTRLGINTLRTLVLASAVTGAFQSSNGFDLKGFWLHSFKVASLCRLLAKQRGVASETAFTCGMMHNIGELLIQTGAADIAARLNRKGASDSAGRVAQETLQLGFGYPEVGAELARRWQLPGVIQQAIALQARPHESSEDRPLPRLLAQAVLIAEALEQHPDDLQAAQAELDNPLCEGLDLPALFDKLPEVLEADKAFAELLN</sequence>
<reference evidence="3" key="2">
    <citation type="submission" date="2017-12" db="EMBL/GenBank/DDBJ databases">
        <authorList>
            <person name="Hurst M.R.H."/>
        </authorList>
    </citation>
    <scope>NUCLEOTIDE SEQUENCE [LARGE SCALE GENOMIC DNA]</scope>
    <source>
        <strain evidence="3">ZYSR67-Z</strain>
    </source>
</reference>
<proteinExistence type="predicted"/>
<reference evidence="5" key="4">
    <citation type="journal article" date="2019" name="Int. J. Syst. Evol. Microbiol.">
        <title>The Global Catalogue of Microorganisms (GCM) 10K type strain sequencing project: providing services to taxonomists for standard genome sequencing and annotation.</title>
        <authorList>
            <consortium name="The Broad Institute Genomics Platform"/>
            <consortium name="The Broad Institute Genome Sequencing Center for Infectious Disease"/>
            <person name="Wu L."/>
            <person name="Ma J."/>
        </authorList>
    </citation>
    <scope>NUCLEOTIDE SEQUENCE [LARGE SCALE GENOMIC DNA]</scope>
    <source>
        <strain evidence="5">CCM 8778</strain>
    </source>
</reference>
<feature type="domain" description="HDOD" evidence="1">
    <location>
        <begin position="13"/>
        <end position="205"/>
    </location>
</feature>
<keyword evidence="2" id="KW-0418">Kinase</keyword>
<evidence type="ECO:0000313" key="2">
    <source>
        <dbReference type="EMBL" id="GGH96896.1"/>
    </source>
</evidence>
<organism evidence="3 4">
    <name type="scientific">Pseudomonas fluvialis</name>
    <dbReference type="NCBI Taxonomy" id="1793966"/>
    <lineage>
        <taxon>Bacteria</taxon>
        <taxon>Pseudomonadati</taxon>
        <taxon>Pseudomonadota</taxon>
        <taxon>Gammaproteobacteria</taxon>
        <taxon>Pseudomonadales</taxon>
        <taxon>Pseudomonadaceae</taxon>
        <taxon>Pseudomonas</taxon>
    </lineage>
</organism>
<dbReference type="Proteomes" id="UP000242861">
    <property type="component" value="Unassembled WGS sequence"/>
</dbReference>
<dbReference type="Proteomes" id="UP000655550">
    <property type="component" value="Unassembled WGS sequence"/>
</dbReference>
<comment type="caution">
    <text evidence="3">The sequence shown here is derived from an EMBL/GenBank/DDBJ whole genome shotgun (WGS) entry which is preliminary data.</text>
</comment>
<keyword evidence="5" id="KW-1185">Reference proteome</keyword>
<evidence type="ECO:0000313" key="4">
    <source>
        <dbReference type="Proteomes" id="UP000242861"/>
    </source>
</evidence>
<evidence type="ECO:0000313" key="5">
    <source>
        <dbReference type="Proteomes" id="UP000655550"/>
    </source>
</evidence>
<dbReference type="PROSITE" id="PS51833">
    <property type="entry name" value="HDOD"/>
    <property type="match status" value="1"/>
</dbReference>
<dbReference type="SUPFAM" id="SSF109604">
    <property type="entry name" value="HD-domain/PDEase-like"/>
    <property type="match status" value="1"/>
</dbReference>
<dbReference type="EMBL" id="BMDE01000011">
    <property type="protein sequence ID" value="GGH96896.1"/>
    <property type="molecule type" value="Genomic_DNA"/>
</dbReference>
<dbReference type="AlphaFoldDB" id="A0A2I0CR41"/>
<keyword evidence="2" id="KW-0808">Transferase</keyword>
<protein>
    <submittedName>
        <fullName evidence="3">HDOD domain-containing protein</fullName>
    </submittedName>
    <submittedName>
        <fullName evidence="2">Histidine kinase</fullName>
    </submittedName>
</protein>
<reference evidence="2" key="1">
    <citation type="journal article" date="2014" name="Int. J. Syst. Evol. Microbiol.">
        <title>Complete genome of a new Firmicutes species belonging to the dominant human colonic microbiota ('Ruminococcus bicirculans') reveals two chromosomes and a selective capacity to utilize plant glucans.</title>
        <authorList>
            <consortium name="NISC Comparative Sequencing Program"/>
            <person name="Wegmann U."/>
            <person name="Louis P."/>
            <person name="Goesmann A."/>
            <person name="Henrissat B."/>
            <person name="Duncan S.H."/>
            <person name="Flint H.J."/>
        </authorList>
    </citation>
    <scope>NUCLEOTIDE SEQUENCE</scope>
    <source>
        <strain evidence="2">CCM 8778</strain>
    </source>
</reference>
<dbReference type="GO" id="GO:0016301">
    <property type="term" value="F:kinase activity"/>
    <property type="evidence" value="ECO:0007669"/>
    <property type="project" value="UniProtKB-KW"/>
</dbReference>
<dbReference type="Pfam" id="PF08668">
    <property type="entry name" value="HDOD"/>
    <property type="match status" value="1"/>
</dbReference>